<evidence type="ECO:0000256" key="1">
    <source>
        <dbReference type="ARBA" id="ARBA00022737"/>
    </source>
</evidence>
<dbReference type="InterPro" id="IPR036770">
    <property type="entry name" value="Ankyrin_rpt-contain_sf"/>
</dbReference>
<dbReference type="PROSITE" id="PS50088">
    <property type="entry name" value="ANK_REPEAT"/>
    <property type="match status" value="1"/>
</dbReference>
<dbReference type="Pfam" id="PF00023">
    <property type="entry name" value="Ank"/>
    <property type="match status" value="1"/>
</dbReference>
<dbReference type="SMART" id="SM00248">
    <property type="entry name" value="ANK"/>
    <property type="match status" value="4"/>
</dbReference>
<dbReference type="Proteomes" id="UP001055172">
    <property type="component" value="Unassembled WGS sequence"/>
</dbReference>
<sequence>MKPRGKQPVNAASWRQGSNVTSQAPRRNSAPAIELEDVKSNEQDDHDASSSRLQPALFRLPPETLVAVAFALVEPCDPRGPRRRTSLRSLARLCLVSRALHAIATPVLYTQVALADRLVSSQVPTEEDSFVMSAVLSSDIGFLQRLLHHAPHLRRVGITAKQLLSLVFLVSWGCPRNRNSHARPAVRDCDVPRATPLHAAVRSGHGKMVEWLLQQGIEVDGQAFLCCLCPLPHAGMFRYKTVREPNIISATPLQLALAYRREPIAKTLLAAGAVWDRPFPLSAGTTALHMMAAGGMVDLIDWLADGDTGERLHDWPDDWGRSALHYASFMEMEGNKGHQRAATRLAEALIKSLIRIGAVYDTHATCDIARRCLVELEAIGSAEWRQHERESTNEWSSRVYRGRELIQTPWMLQLKPADFAAHRGSHSIAGALRAAARTIDTPSEAARAVVARDS</sequence>
<name>A0AA37GT05_9PEZI</name>
<dbReference type="PANTHER" id="PTHR24203:SF86">
    <property type="entry name" value="PROTEASOME 26S SUBUNIT, NON-ATPASE 10"/>
    <property type="match status" value="1"/>
</dbReference>
<dbReference type="SUPFAM" id="SSF48403">
    <property type="entry name" value="Ankyrin repeat"/>
    <property type="match status" value="1"/>
</dbReference>
<evidence type="ECO:0000256" key="3">
    <source>
        <dbReference type="PROSITE-ProRule" id="PRU00023"/>
    </source>
</evidence>
<organism evidence="5 6">
    <name type="scientific">Colletotrichum liriopes</name>
    <dbReference type="NCBI Taxonomy" id="708192"/>
    <lineage>
        <taxon>Eukaryota</taxon>
        <taxon>Fungi</taxon>
        <taxon>Dikarya</taxon>
        <taxon>Ascomycota</taxon>
        <taxon>Pezizomycotina</taxon>
        <taxon>Sordariomycetes</taxon>
        <taxon>Hypocreomycetidae</taxon>
        <taxon>Glomerellales</taxon>
        <taxon>Glomerellaceae</taxon>
        <taxon>Colletotrichum</taxon>
        <taxon>Colletotrichum spaethianum species complex</taxon>
    </lineage>
</organism>
<reference evidence="5 6" key="1">
    <citation type="submission" date="2021-07" db="EMBL/GenBank/DDBJ databases">
        <title>Genome data of Colletotrichum spaethianum.</title>
        <authorList>
            <person name="Utami Y.D."/>
            <person name="Hiruma K."/>
        </authorList>
    </citation>
    <scope>NUCLEOTIDE SEQUENCE [LARGE SCALE GENOMIC DNA]</scope>
    <source>
        <strain evidence="5 6">MAFF 242679</strain>
    </source>
</reference>
<evidence type="ECO:0000313" key="6">
    <source>
        <dbReference type="Proteomes" id="UP001055172"/>
    </source>
</evidence>
<proteinExistence type="predicted"/>
<dbReference type="PROSITE" id="PS50297">
    <property type="entry name" value="ANK_REP_REGION"/>
    <property type="match status" value="1"/>
</dbReference>
<keyword evidence="1" id="KW-0677">Repeat</keyword>
<comment type="caution">
    <text evidence="5">The sequence shown here is derived from an EMBL/GenBank/DDBJ whole genome shotgun (WGS) entry which is preliminary data.</text>
</comment>
<keyword evidence="2 3" id="KW-0040">ANK repeat</keyword>
<dbReference type="AlphaFoldDB" id="A0AA37GT05"/>
<feature type="region of interest" description="Disordered" evidence="4">
    <location>
        <begin position="1"/>
        <end position="51"/>
    </location>
</feature>
<protein>
    <submittedName>
        <fullName evidence="5">Serine/threonine-protein phosphatase 6 regulatory ankyrin repeat subunit B</fullName>
    </submittedName>
</protein>
<feature type="compositionally biased region" description="Polar residues" evidence="4">
    <location>
        <begin position="13"/>
        <end position="26"/>
    </location>
</feature>
<dbReference type="PANTHER" id="PTHR24203">
    <property type="entry name" value="ANKYRIN REPEAT FAMILY PROTEIN"/>
    <property type="match status" value="1"/>
</dbReference>
<evidence type="ECO:0000313" key="5">
    <source>
        <dbReference type="EMBL" id="GJC86235.1"/>
    </source>
</evidence>
<evidence type="ECO:0000256" key="2">
    <source>
        <dbReference type="ARBA" id="ARBA00023043"/>
    </source>
</evidence>
<feature type="repeat" description="ANK" evidence="3">
    <location>
        <begin position="192"/>
        <end position="224"/>
    </location>
</feature>
<dbReference type="InterPro" id="IPR002110">
    <property type="entry name" value="Ankyrin_rpt"/>
</dbReference>
<keyword evidence="6" id="KW-1185">Reference proteome</keyword>
<accession>A0AA37GT05</accession>
<evidence type="ECO:0000256" key="4">
    <source>
        <dbReference type="SAM" id="MobiDB-lite"/>
    </source>
</evidence>
<dbReference type="EMBL" id="BPPX01000021">
    <property type="protein sequence ID" value="GJC86235.1"/>
    <property type="molecule type" value="Genomic_DNA"/>
</dbReference>
<gene>
    <name evidence="5" type="ORF">ColLi_09073</name>
</gene>
<dbReference type="Gene3D" id="1.25.40.20">
    <property type="entry name" value="Ankyrin repeat-containing domain"/>
    <property type="match status" value="1"/>
</dbReference>
<feature type="compositionally biased region" description="Basic and acidic residues" evidence="4">
    <location>
        <begin position="36"/>
        <end position="49"/>
    </location>
</feature>